<evidence type="ECO:0000313" key="1">
    <source>
        <dbReference type="EMBL" id="SCZ79808.1"/>
    </source>
</evidence>
<organism evidence="1 2">
    <name type="scientific">Acidaminobacter hydrogenoformans DSM 2784</name>
    <dbReference type="NCBI Taxonomy" id="1120920"/>
    <lineage>
        <taxon>Bacteria</taxon>
        <taxon>Bacillati</taxon>
        <taxon>Bacillota</taxon>
        <taxon>Clostridia</taxon>
        <taxon>Peptostreptococcales</taxon>
        <taxon>Acidaminobacteraceae</taxon>
        <taxon>Acidaminobacter</taxon>
    </lineage>
</organism>
<protein>
    <submittedName>
        <fullName evidence="1">Uncharacterized protein</fullName>
    </submittedName>
</protein>
<dbReference type="AlphaFoldDB" id="A0A1G5S0Z6"/>
<evidence type="ECO:0000313" key="2">
    <source>
        <dbReference type="Proteomes" id="UP000199208"/>
    </source>
</evidence>
<name>A0A1G5S0Z6_9FIRM</name>
<keyword evidence="2" id="KW-1185">Reference proteome</keyword>
<dbReference type="Proteomes" id="UP000199208">
    <property type="component" value="Unassembled WGS sequence"/>
</dbReference>
<accession>A0A1G5S0Z6</accession>
<reference evidence="1 2" key="1">
    <citation type="submission" date="2016-10" db="EMBL/GenBank/DDBJ databases">
        <authorList>
            <person name="de Groot N.N."/>
        </authorList>
    </citation>
    <scope>NUCLEOTIDE SEQUENCE [LARGE SCALE GENOMIC DNA]</scope>
    <source>
        <strain evidence="1 2">DSM 2784</strain>
    </source>
</reference>
<dbReference type="EMBL" id="FMWL01000009">
    <property type="protein sequence ID" value="SCZ79808.1"/>
    <property type="molecule type" value="Genomic_DNA"/>
</dbReference>
<dbReference type="RefSeq" id="WP_092590952.1">
    <property type="nucleotide sequence ID" value="NZ_FMWL01000009.1"/>
</dbReference>
<dbReference type="STRING" id="1120920.SAMN03080599_01939"/>
<proteinExistence type="predicted"/>
<gene>
    <name evidence="1" type="ORF">SAMN03080599_01939</name>
</gene>
<sequence length="79" mass="8975">MLVVLFLFAIALFWLMGRASLVTERWVREEEIDLYCSLECSECDKPAHKISGAMTAPSLRSPAQLNAMMTFGALHRQDR</sequence>